<evidence type="ECO:0000256" key="5">
    <source>
        <dbReference type="ARBA" id="ARBA00022989"/>
    </source>
</evidence>
<dbReference type="Proteomes" id="UP001595384">
    <property type="component" value="Unassembled WGS sequence"/>
</dbReference>
<keyword evidence="5 8" id="KW-1133">Transmembrane helix</keyword>
<evidence type="ECO:0000256" key="2">
    <source>
        <dbReference type="ARBA" id="ARBA00022448"/>
    </source>
</evidence>
<dbReference type="Pfam" id="PF01794">
    <property type="entry name" value="Ferric_reduct"/>
    <property type="match status" value="1"/>
</dbReference>
<comment type="cofactor">
    <cofactor evidence="8">
        <name>FMN</name>
        <dbReference type="ChEBI" id="CHEBI:58210"/>
    </cofactor>
    <text evidence="8">Binds 1 FMN per subunit.</text>
</comment>
<dbReference type="PANTHER" id="PTHR36964:SF1">
    <property type="entry name" value="PROTEIN-METHIONINE-SULFOXIDE REDUCTASE HEME-BINDING SUBUNIT MSRQ"/>
    <property type="match status" value="1"/>
</dbReference>
<dbReference type="PANTHER" id="PTHR36964">
    <property type="entry name" value="PROTEIN-METHIONINE-SULFOXIDE REDUCTASE HEME-BINDING SUBUNIT MSRQ"/>
    <property type="match status" value="1"/>
</dbReference>
<keyword evidence="8" id="KW-0479">Metal-binding</keyword>
<keyword evidence="8" id="KW-0249">Electron transport</keyword>
<comment type="cofactor">
    <cofactor evidence="8">
        <name>heme b</name>
        <dbReference type="ChEBI" id="CHEBI:60344"/>
    </cofactor>
    <text evidence="8">Binds 1 heme b (iron(II)-protoporphyrin IX) group per subunit.</text>
</comment>
<organism evidence="10 11">
    <name type="scientific">Vibrio zhugei</name>
    <dbReference type="NCBI Taxonomy" id="2479546"/>
    <lineage>
        <taxon>Bacteria</taxon>
        <taxon>Pseudomonadati</taxon>
        <taxon>Pseudomonadota</taxon>
        <taxon>Gammaproteobacteria</taxon>
        <taxon>Vibrionales</taxon>
        <taxon>Vibrionaceae</taxon>
        <taxon>Vibrio</taxon>
    </lineage>
</organism>
<feature type="transmembrane region" description="Helical" evidence="8">
    <location>
        <begin position="153"/>
        <end position="170"/>
    </location>
</feature>
<keyword evidence="4 8" id="KW-0812">Transmembrane</keyword>
<keyword evidence="8" id="KW-1003">Cell membrane</keyword>
<evidence type="ECO:0000256" key="1">
    <source>
        <dbReference type="ARBA" id="ARBA00004141"/>
    </source>
</evidence>
<evidence type="ECO:0000256" key="8">
    <source>
        <dbReference type="HAMAP-Rule" id="MF_01207"/>
    </source>
</evidence>
<feature type="transmembrane region" description="Helical" evidence="8">
    <location>
        <begin position="120"/>
        <end position="141"/>
    </location>
</feature>
<reference evidence="11" key="1">
    <citation type="journal article" date="2019" name="Int. J. Syst. Evol. Microbiol.">
        <title>The Global Catalogue of Microorganisms (GCM) 10K type strain sequencing project: providing services to taxonomists for standard genome sequencing and annotation.</title>
        <authorList>
            <consortium name="The Broad Institute Genomics Platform"/>
            <consortium name="The Broad Institute Genome Sequencing Center for Infectious Disease"/>
            <person name="Wu L."/>
            <person name="Ma J."/>
        </authorList>
    </citation>
    <scope>NUCLEOTIDE SEQUENCE [LARGE SCALE GENOMIC DNA]</scope>
    <source>
        <strain evidence="11">KCTC 62784</strain>
    </source>
</reference>
<keyword evidence="8" id="KW-0288">FMN</keyword>
<comment type="function">
    <text evidence="8">Part of the MsrPQ system that repairs oxidized periplasmic proteins containing methionine sulfoxide residues (Met-O), using respiratory chain electrons. Thus protects these proteins from oxidative-stress damage caused by reactive species of oxygen and chlorine generated by the host defense mechanisms. MsrPQ is essential for the maintenance of envelope integrity under bleach stress, rescuing a wide series of structurally unrelated periplasmic proteins from methionine oxidation. MsrQ provides electrons for reduction to the reductase catalytic subunit MsrP, using the quinone pool of the respiratory chain.</text>
</comment>
<comment type="similarity">
    <text evidence="8">Belongs to the MsrQ family.</text>
</comment>
<keyword evidence="8" id="KW-0285">Flavoprotein</keyword>
<accession>A0ABV7CBQ6</accession>
<feature type="transmembrane region" description="Helical" evidence="8">
    <location>
        <begin position="84"/>
        <end position="108"/>
    </location>
</feature>
<keyword evidence="7 8" id="KW-0472">Membrane</keyword>
<keyword evidence="2 8" id="KW-0813">Transport</keyword>
<evidence type="ECO:0000259" key="9">
    <source>
        <dbReference type="Pfam" id="PF01794"/>
    </source>
</evidence>
<dbReference type="InterPro" id="IPR013130">
    <property type="entry name" value="Fe3_Rdtase_TM_dom"/>
</dbReference>
<proteinExistence type="inferred from homology"/>
<evidence type="ECO:0000256" key="3">
    <source>
        <dbReference type="ARBA" id="ARBA00022617"/>
    </source>
</evidence>
<comment type="subcellular location">
    <subcellularLocation>
        <location evidence="8">Cell membrane</location>
        <topology evidence="8">Multi-pass membrane protein</topology>
    </subcellularLocation>
    <subcellularLocation>
        <location evidence="1">Membrane</location>
        <topology evidence="1">Multi-pass membrane protein</topology>
    </subcellularLocation>
</comment>
<gene>
    <name evidence="8" type="primary">msrQ</name>
    <name evidence="10" type="ORF">ACFODT_14675</name>
</gene>
<evidence type="ECO:0000256" key="7">
    <source>
        <dbReference type="ARBA" id="ARBA00023136"/>
    </source>
</evidence>
<evidence type="ECO:0000313" key="11">
    <source>
        <dbReference type="Proteomes" id="UP001595384"/>
    </source>
</evidence>
<feature type="transmembrane region" description="Helical" evidence="8">
    <location>
        <begin position="48"/>
        <end position="72"/>
    </location>
</feature>
<dbReference type="RefSeq" id="WP_199287027.1">
    <property type="nucleotide sequence ID" value="NZ_AP024912.1"/>
</dbReference>
<protein>
    <recommendedName>
        <fullName evidence="8">Protein-methionine-sulfoxide reductase heme-binding subunit MsrQ</fullName>
    </recommendedName>
    <alternativeName>
        <fullName evidence="8">Flavocytochrome MsrQ</fullName>
    </alternativeName>
</protein>
<evidence type="ECO:0000256" key="4">
    <source>
        <dbReference type="ARBA" id="ARBA00022692"/>
    </source>
</evidence>
<keyword evidence="11" id="KW-1185">Reference proteome</keyword>
<comment type="subunit">
    <text evidence="8">Heterodimer of a catalytic subunit (MsrP) and a heme-binding subunit (MsrQ).</text>
</comment>
<dbReference type="HAMAP" id="MF_01207">
    <property type="entry name" value="MsrQ"/>
    <property type="match status" value="1"/>
</dbReference>
<dbReference type="EMBL" id="JBHRSE010000103">
    <property type="protein sequence ID" value="MFC3025048.1"/>
    <property type="molecule type" value="Genomic_DNA"/>
</dbReference>
<feature type="transmembrane region" description="Helical" evidence="8">
    <location>
        <begin position="18"/>
        <end position="36"/>
    </location>
</feature>
<evidence type="ECO:0000313" key="10">
    <source>
        <dbReference type="EMBL" id="MFC3025048.1"/>
    </source>
</evidence>
<name>A0ABV7CBQ6_9VIBR</name>
<sequence length="210" mass="24306">MLKRRWRISPWQRVSLKVLLHIVIGGYLAYTIWLGIQDKLGADPVDGLLHFTGIGAINLLLITLCISPLSRLIGGDIMRFRRLIGVYVFVYALCHMLTFLVFILGLDWSQLSNEIIKRPYITVGFSAVLLLLALTVTSPNVVRKKMGSRWQALHRWVYLALFLMLLHYTWSQKTLWGDPIYYWALAVLVLSPRIKRWITTGKKKIDRLRS</sequence>
<comment type="caution">
    <text evidence="10">The sequence shown here is derived from an EMBL/GenBank/DDBJ whole genome shotgun (WGS) entry which is preliminary data.</text>
</comment>
<keyword evidence="6 8" id="KW-0408">Iron</keyword>
<keyword evidence="3 8" id="KW-0349">Heme</keyword>
<feature type="transmembrane region" description="Helical" evidence="8">
    <location>
        <begin position="176"/>
        <end position="194"/>
    </location>
</feature>
<dbReference type="InterPro" id="IPR022837">
    <property type="entry name" value="MsrQ-like"/>
</dbReference>
<evidence type="ECO:0000256" key="6">
    <source>
        <dbReference type="ARBA" id="ARBA00023004"/>
    </source>
</evidence>
<feature type="domain" description="Ferric oxidoreductase" evidence="9">
    <location>
        <begin position="52"/>
        <end position="164"/>
    </location>
</feature>